<sequence>MKKNIGNLDKGLRVIIAITVALLYYFNVITGTLAYILMVVAIILLITSFINFCSIYSILGVNSVKSKK</sequence>
<evidence type="ECO:0000313" key="3">
    <source>
        <dbReference type="EMBL" id="SHJ02663.1"/>
    </source>
</evidence>
<feature type="domain" description="Inner membrane protein YgaP-like transmembrane" evidence="2">
    <location>
        <begin position="1"/>
        <end position="66"/>
    </location>
</feature>
<accession>A0A1M6FY90</accession>
<keyword evidence="1" id="KW-0472">Membrane</keyword>
<dbReference type="InterPro" id="IPR021309">
    <property type="entry name" value="YgaP-like_TM"/>
</dbReference>
<dbReference type="OrthoDB" id="9804804at2"/>
<evidence type="ECO:0000256" key="1">
    <source>
        <dbReference type="SAM" id="Phobius"/>
    </source>
</evidence>
<feature type="transmembrane region" description="Helical" evidence="1">
    <location>
        <begin position="12"/>
        <end position="29"/>
    </location>
</feature>
<feature type="transmembrane region" description="Helical" evidence="1">
    <location>
        <begin position="35"/>
        <end position="59"/>
    </location>
</feature>
<protein>
    <recommendedName>
        <fullName evidence="2">Inner membrane protein YgaP-like transmembrane domain-containing protein</fullName>
    </recommendedName>
</protein>
<dbReference type="eggNOG" id="ENOG503020V">
    <property type="taxonomic scope" value="Bacteria"/>
</dbReference>
<keyword evidence="1" id="KW-0812">Transmembrane</keyword>
<evidence type="ECO:0000259" key="2">
    <source>
        <dbReference type="Pfam" id="PF11127"/>
    </source>
</evidence>
<keyword evidence="4" id="KW-1185">Reference proteome</keyword>
<reference evidence="3 4" key="1">
    <citation type="submission" date="2016-11" db="EMBL/GenBank/DDBJ databases">
        <authorList>
            <person name="Jaros S."/>
            <person name="Januszkiewicz K."/>
            <person name="Wedrychowicz H."/>
        </authorList>
    </citation>
    <scope>NUCLEOTIDE SEQUENCE [LARGE SCALE GENOMIC DNA]</scope>
    <source>
        <strain evidence="3 4">CGMCC 1.12213</strain>
    </source>
</reference>
<dbReference type="RefSeq" id="WP_019388791.1">
    <property type="nucleotide sequence ID" value="NZ_ALIH01000019.1"/>
</dbReference>
<name>A0A1M6FY90_9FLAO</name>
<gene>
    <name evidence="3" type="ORF">SAMN05216261_2553</name>
</gene>
<dbReference type="STRING" id="1178825.SAMN05216261_2553"/>
<proteinExistence type="predicted"/>
<dbReference type="Proteomes" id="UP000184396">
    <property type="component" value="Unassembled WGS sequence"/>
</dbReference>
<dbReference type="AlphaFoldDB" id="A0A1M6FY90"/>
<keyword evidence="1" id="KW-1133">Transmembrane helix</keyword>
<evidence type="ECO:0000313" key="4">
    <source>
        <dbReference type="Proteomes" id="UP000184396"/>
    </source>
</evidence>
<dbReference type="EMBL" id="FQYK01000006">
    <property type="protein sequence ID" value="SHJ02663.1"/>
    <property type="molecule type" value="Genomic_DNA"/>
</dbReference>
<dbReference type="Pfam" id="PF11127">
    <property type="entry name" value="YgaP-like_TM"/>
    <property type="match status" value="1"/>
</dbReference>
<organism evidence="3 4">
    <name type="scientific">Algibacter luteus</name>
    <dbReference type="NCBI Taxonomy" id="1178825"/>
    <lineage>
        <taxon>Bacteria</taxon>
        <taxon>Pseudomonadati</taxon>
        <taxon>Bacteroidota</taxon>
        <taxon>Flavobacteriia</taxon>
        <taxon>Flavobacteriales</taxon>
        <taxon>Flavobacteriaceae</taxon>
        <taxon>Algibacter</taxon>
    </lineage>
</organism>